<dbReference type="OrthoDB" id="8563353at2"/>
<dbReference type="Pfam" id="PF14467">
    <property type="entry name" value="DUF4426"/>
    <property type="match status" value="1"/>
</dbReference>
<proteinExistence type="predicted"/>
<dbReference type="AlphaFoldDB" id="A0A7U8C7A7"/>
<organism evidence="3 4">
    <name type="scientific">Neptuniibacter caesariensis</name>
    <dbReference type="NCBI Taxonomy" id="207954"/>
    <lineage>
        <taxon>Bacteria</taxon>
        <taxon>Pseudomonadati</taxon>
        <taxon>Pseudomonadota</taxon>
        <taxon>Gammaproteobacteria</taxon>
        <taxon>Oceanospirillales</taxon>
        <taxon>Oceanospirillaceae</taxon>
        <taxon>Neptuniibacter</taxon>
    </lineage>
</organism>
<name>A0A7U8C7A7_NEPCE</name>
<accession>A0A7U8C7A7</accession>
<dbReference type="RefSeq" id="WP_007021891.1">
    <property type="nucleotide sequence ID" value="NZ_CH724126.1"/>
</dbReference>
<feature type="signal peptide" evidence="1">
    <location>
        <begin position="1"/>
        <end position="25"/>
    </location>
</feature>
<feature type="domain" description="DUF4426" evidence="2">
    <location>
        <begin position="31"/>
        <end position="148"/>
    </location>
</feature>
<gene>
    <name evidence="3" type="ORF">MED92_07136</name>
</gene>
<feature type="chain" id="PRO_5030667872" description="DUF4426 domain-containing protein" evidence="1">
    <location>
        <begin position="26"/>
        <end position="149"/>
    </location>
</feature>
<protein>
    <recommendedName>
        <fullName evidence="2">DUF4426 domain-containing protein</fullName>
    </recommendedName>
</protein>
<evidence type="ECO:0000313" key="4">
    <source>
        <dbReference type="Proteomes" id="UP000002171"/>
    </source>
</evidence>
<keyword evidence="1" id="KW-0732">Signal</keyword>
<keyword evidence="4" id="KW-1185">Reference proteome</keyword>
<evidence type="ECO:0000256" key="1">
    <source>
        <dbReference type="SAM" id="SignalP"/>
    </source>
</evidence>
<dbReference type="Proteomes" id="UP000002171">
    <property type="component" value="Unassembled WGS sequence"/>
</dbReference>
<dbReference type="InterPro" id="IPR025218">
    <property type="entry name" value="DUF4426"/>
</dbReference>
<dbReference type="Gene3D" id="2.60.40.3340">
    <property type="entry name" value="Domain of unknown function DUF4426"/>
    <property type="match status" value="1"/>
</dbReference>
<dbReference type="EMBL" id="AAOW01000001">
    <property type="protein sequence ID" value="EAR62873.1"/>
    <property type="molecule type" value="Genomic_DNA"/>
</dbReference>
<comment type="caution">
    <text evidence="3">The sequence shown here is derived from an EMBL/GenBank/DDBJ whole genome shotgun (WGS) entry which is preliminary data.</text>
</comment>
<evidence type="ECO:0000259" key="2">
    <source>
        <dbReference type="Pfam" id="PF14467"/>
    </source>
</evidence>
<evidence type="ECO:0000313" key="3">
    <source>
        <dbReference type="EMBL" id="EAR62873.1"/>
    </source>
</evidence>
<reference evidence="3 4" key="1">
    <citation type="submission" date="2006-02" db="EMBL/GenBank/DDBJ databases">
        <authorList>
            <person name="Pinhassi J."/>
            <person name="Pedros-Alio C."/>
            <person name="Ferriera S."/>
            <person name="Johnson J."/>
            <person name="Kravitz S."/>
            <person name="Halpern A."/>
            <person name="Remington K."/>
            <person name="Beeson K."/>
            <person name="Tran B."/>
            <person name="Rogers Y.-H."/>
            <person name="Friedman R."/>
            <person name="Venter J.C."/>
        </authorList>
    </citation>
    <scope>NUCLEOTIDE SEQUENCE [LARGE SCALE GENOMIC DNA]</scope>
    <source>
        <strain evidence="3 4">MED92</strain>
    </source>
</reference>
<sequence length="149" mass="16863">MNKVFRWMSAAVVSCLAMISQPLLAEQYVAYGDYEIHYIAFNSTFIKPDVAKNVGVQRSKRRALVNVSVLKVEGDTKKAVTATVKGKATNLIQQSQDINFKKVDEGTAIYYLGQFGFTDDQVLRLALDVQPDPNKPPYTIKFEQKFYEE</sequence>